<dbReference type="PANTHER" id="PTHR44942:SF6">
    <property type="entry name" value="NOVEL PROTEIN"/>
    <property type="match status" value="1"/>
</dbReference>
<dbReference type="InterPro" id="IPR051052">
    <property type="entry name" value="Diverse_substrate_MTase"/>
</dbReference>
<organism evidence="2 3">
    <name type="scientific">Gasterosteus aculeatus aculeatus</name>
    <name type="common">three-spined stickleback</name>
    <dbReference type="NCBI Taxonomy" id="481459"/>
    <lineage>
        <taxon>Eukaryota</taxon>
        <taxon>Metazoa</taxon>
        <taxon>Chordata</taxon>
        <taxon>Craniata</taxon>
        <taxon>Vertebrata</taxon>
        <taxon>Euteleostomi</taxon>
        <taxon>Actinopterygii</taxon>
        <taxon>Neopterygii</taxon>
        <taxon>Teleostei</taxon>
        <taxon>Neoteleostei</taxon>
        <taxon>Acanthomorphata</taxon>
        <taxon>Eupercaria</taxon>
        <taxon>Perciformes</taxon>
        <taxon>Cottioidei</taxon>
        <taxon>Gasterosteales</taxon>
        <taxon>Gasterosteidae</taxon>
        <taxon>Gasterosteus</taxon>
    </lineage>
</organism>
<dbReference type="SUPFAM" id="SSF53335">
    <property type="entry name" value="S-adenosyl-L-methionine-dependent methyltransferases"/>
    <property type="match status" value="1"/>
</dbReference>
<dbReference type="AlphaFoldDB" id="G3NC09"/>
<protein>
    <submittedName>
        <fullName evidence="2">Zgc:162396</fullName>
    </submittedName>
</protein>
<proteinExistence type="predicted"/>
<dbReference type="eggNOG" id="KOG3010">
    <property type="taxonomic scope" value="Eukaryota"/>
</dbReference>
<feature type="domain" description="Methyltransferase type 11" evidence="1">
    <location>
        <begin position="76"/>
        <end position="122"/>
    </location>
</feature>
<dbReference type="STRING" id="69293.ENSGACP00000002858"/>
<keyword evidence="3" id="KW-1185">Reference proteome</keyword>
<accession>G3NC09</accession>
<evidence type="ECO:0000259" key="1">
    <source>
        <dbReference type="Pfam" id="PF08241"/>
    </source>
</evidence>
<dbReference type="InterPro" id="IPR013216">
    <property type="entry name" value="Methyltransf_11"/>
</dbReference>
<dbReference type="PANTHER" id="PTHR44942">
    <property type="entry name" value="METHYLTRANSF_11 DOMAIN-CONTAINING PROTEIN"/>
    <property type="match status" value="1"/>
</dbReference>
<dbReference type="Pfam" id="PF08241">
    <property type="entry name" value="Methyltransf_11"/>
    <property type="match status" value="1"/>
</dbReference>
<dbReference type="Bgee" id="ENSGACG00000002200">
    <property type="expression patterns" value="Expressed in liver and 11 other cell types or tissues"/>
</dbReference>
<sequence>MPSLTKSIASHLQTSSRASFFNTSAKRRPSRMCWPWIWDVVRVRTRVYWRRTSRKWWASTSVTVNWRRPEPCRGIRTSRTEELPFPDCSVDLLAAASAAHWFDQSRFLAEASRVLKPGGCVALLGFTDSGTRFHYQGCGERLNHMYEEVKQVLLPFTSNRVAVAEGKLEELYTAIPFPDKERIEGVKVKSSISVRNLVGFIETWSMFQGFKKKDPEAAGELLLTTQKRFLEAMGVMSPDTEMEQEMEYYCILTSKPAQSASRVPAGP</sequence>
<reference evidence="2" key="2">
    <citation type="submission" date="2025-08" db="UniProtKB">
        <authorList>
            <consortium name="Ensembl"/>
        </authorList>
    </citation>
    <scope>IDENTIFICATION</scope>
</reference>
<dbReference type="GeneTree" id="ENSGT00940000163794"/>
<name>G3NC09_GASAC</name>
<dbReference type="Ensembl" id="ENSGACT00000002868.2">
    <property type="protein sequence ID" value="ENSGACP00000002858.2"/>
    <property type="gene ID" value="ENSGACG00000002200.2"/>
</dbReference>
<dbReference type="InterPro" id="IPR029063">
    <property type="entry name" value="SAM-dependent_MTases_sf"/>
</dbReference>
<reference evidence="2" key="3">
    <citation type="submission" date="2025-09" db="UniProtKB">
        <authorList>
            <consortium name="Ensembl"/>
        </authorList>
    </citation>
    <scope>IDENTIFICATION</scope>
</reference>
<dbReference type="Proteomes" id="UP000007635">
    <property type="component" value="Chromosome XVI"/>
</dbReference>
<reference evidence="2 3" key="1">
    <citation type="journal article" date="2021" name="G3 (Bethesda)">
        <title>Improved contiguity of the threespine stickleback genome using long-read sequencing.</title>
        <authorList>
            <person name="Nath S."/>
            <person name="Shaw D.E."/>
            <person name="White M.A."/>
        </authorList>
    </citation>
    <scope>NUCLEOTIDE SEQUENCE [LARGE SCALE GENOMIC DNA]</scope>
    <source>
        <strain evidence="2 3">Lake Benthic</strain>
    </source>
</reference>
<dbReference type="InParanoid" id="G3NC09"/>
<dbReference type="FunCoup" id="G3NC09">
    <property type="interactions" value="6"/>
</dbReference>
<evidence type="ECO:0000313" key="3">
    <source>
        <dbReference type="Proteomes" id="UP000007635"/>
    </source>
</evidence>
<evidence type="ECO:0000313" key="2">
    <source>
        <dbReference type="Ensembl" id="ENSGACP00000002858.2"/>
    </source>
</evidence>
<dbReference type="GO" id="GO:0008757">
    <property type="term" value="F:S-adenosylmethionine-dependent methyltransferase activity"/>
    <property type="evidence" value="ECO:0007669"/>
    <property type="project" value="InterPro"/>
</dbReference>
<dbReference type="OMA" id="FSAVHWF"/>
<dbReference type="Gene3D" id="3.40.50.150">
    <property type="entry name" value="Vaccinia Virus protein VP39"/>
    <property type="match status" value="1"/>
</dbReference>